<keyword evidence="1" id="KW-0863">Zinc-finger</keyword>
<reference evidence="3" key="5">
    <citation type="journal article" date="2021" name="G3 (Bethesda)">
        <title>Aegilops tauschii genome assembly Aet v5.0 features greater sequence contiguity and improved annotation.</title>
        <authorList>
            <person name="Wang L."/>
            <person name="Zhu T."/>
            <person name="Rodriguez J.C."/>
            <person name="Deal K.R."/>
            <person name="Dubcovsky J."/>
            <person name="McGuire P.E."/>
            <person name="Lux T."/>
            <person name="Spannagl M."/>
            <person name="Mayer K.F.X."/>
            <person name="Baldrich P."/>
            <person name="Meyers B.C."/>
            <person name="Huo N."/>
            <person name="Gu Y.Q."/>
            <person name="Zhou H."/>
            <person name="Devos K.M."/>
            <person name="Bennetzen J.L."/>
            <person name="Unver T."/>
            <person name="Budak H."/>
            <person name="Gulick P.J."/>
            <person name="Galiba G."/>
            <person name="Kalapos B."/>
            <person name="Nelson D.R."/>
            <person name="Li P."/>
            <person name="You F.M."/>
            <person name="Luo M.C."/>
            <person name="Dvorak J."/>
        </authorList>
    </citation>
    <scope>NUCLEOTIDE SEQUENCE [LARGE SCALE GENOMIC DNA]</scope>
    <source>
        <strain evidence="3">cv. AL8/78</strain>
    </source>
</reference>
<accession>A0A453BGK9</accession>
<dbReference type="EnsemblPlants" id="AET2Gv20498600.4">
    <property type="protein sequence ID" value="AET2Gv20498600.4"/>
    <property type="gene ID" value="AET2Gv20498600"/>
</dbReference>
<evidence type="ECO:0000256" key="2">
    <source>
        <dbReference type="SAM" id="MobiDB-lite"/>
    </source>
</evidence>
<dbReference type="PANTHER" id="PTHR31669">
    <property type="entry name" value="PROTEIN FAR1-RELATED SEQUENCE 10-RELATED"/>
    <property type="match status" value="1"/>
</dbReference>
<evidence type="ECO:0000256" key="1">
    <source>
        <dbReference type="RuleBase" id="RU367018"/>
    </source>
</evidence>
<evidence type="ECO:0000313" key="4">
    <source>
        <dbReference type="Proteomes" id="UP000015105"/>
    </source>
</evidence>
<dbReference type="Gramene" id="AET2Gv20498600.4">
    <property type="protein sequence ID" value="AET2Gv20498600.4"/>
    <property type="gene ID" value="AET2Gv20498600"/>
</dbReference>
<dbReference type="EnsemblPlants" id="AET2Gv20498600.2">
    <property type="protein sequence ID" value="AET2Gv20498600.2"/>
    <property type="gene ID" value="AET2Gv20498600"/>
</dbReference>
<reference evidence="3" key="4">
    <citation type="submission" date="2019-03" db="UniProtKB">
        <authorList>
            <consortium name="EnsemblPlants"/>
        </authorList>
    </citation>
    <scope>IDENTIFICATION</scope>
</reference>
<dbReference type="EnsemblPlants" id="AET2Gv20498600.9">
    <property type="protein sequence ID" value="AET2Gv20498600.9"/>
    <property type="gene ID" value="AET2Gv20498600"/>
</dbReference>
<dbReference type="GeneID" id="109774282"/>
<dbReference type="GO" id="GO:0006355">
    <property type="term" value="P:regulation of DNA-templated transcription"/>
    <property type="evidence" value="ECO:0007669"/>
    <property type="project" value="UniProtKB-UniRule"/>
</dbReference>
<evidence type="ECO:0000313" key="3">
    <source>
        <dbReference type="EnsemblPlants" id="AET2Gv20498600.2"/>
    </source>
</evidence>
<organism evidence="3 4">
    <name type="scientific">Aegilops tauschii subsp. strangulata</name>
    <name type="common">Goatgrass</name>
    <dbReference type="NCBI Taxonomy" id="200361"/>
    <lineage>
        <taxon>Eukaryota</taxon>
        <taxon>Viridiplantae</taxon>
        <taxon>Streptophyta</taxon>
        <taxon>Embryophyta</taxon>
        <taxon>Tracheophyta</taxon>
        <taxon>Spermatophyta</taxon>
        <taxon>Magnoliopsida</taxon>
        <taxon>Liliopsida</taxon>
        <taxon>Poales</taxon>
        <taxon>Poaceae</taxon>
        <taxon>BOP clade</taxon>
        <taxon>Pooideae</taxon>
        <taxon>Triticodae</taxon>
        <taxon>Triticeae</taxon>
        <taxon>Triticinae</taxon>
        <taxon>Aegilops</taxon>
    </lineage>
</organism>
<dbReference type="EnsemblPlants" id="AET2Gv20498600.3">
    <property type="protein sequence ID" value="AET2Gv20498600.3"/>
    <property type="gene ID" value="AET2Gv20498600"/>
</dbReference>
<dbReference type="Proteomes" id="UP000015105">
    <property type="component" value="Chromosome 2D"/>
</dbReference>
<comment type="subcellular location">
    <subcellularLocation>
        <location evidence="1">Nucleus</location>
    </subcellularLocation>
</comment>
<sequence>MKQMANTNASANSDHTGLFCHHIIALLEHLRVAIIPDRYILQRYTRDANSDSAFNHRDYRNTTVDGTLIQYRHTKLLNETLKTVQKGVKTDAAYNRLMTCLKQVQPELDDLNGDDIESTECKQSSVDENEVAPDMAEQKDPTIEKSSMDDDRDKIHPPPVCKTKGRNKLSAAMKQEQKPTEISEKISSKTARPEPVIGKDGMPLGSRLCSNCNMISGHNKRTCVKRQLEQKLLQAHEKKYGPVDKSMVAATIKKLLSKATMKEEAINDSKNMSDDSNEKGGSDEDAEPSPKRMHINKDVGKGKIFKKRCKKCNKVEGHNTRTCDVVRIGNEILEMTEQMVHQGQDEACNRKHKTTSQKLAGAKGG</sequence>
<dbReference type="InterPro" id="IPR031052">
    <property type="entry name" value="FHY3/FAR1"/>
</dbReference>
<dbReference type="STRING" id="200361.A0A453BGK9"/>
<proteinExistence type="inferred from homology"/>
<dbReference type="Gramene" id="AET2Gv20498600.8">
    <property type="protein sequence ID" value="AET2Gv20498600.8"/>
    <property type="gene ID" value="AET2Gv20498600"/>
</dbReference>
<feature type="region of interest" description="Disordered" evidence="2">
    <location>
        <begin position="343"/>
        <end position="365"/>
    </location>
</feature>
<keyword evidence="4" id="KW-1185">Reference proteome</keyword>
<dbReference type="Gramene" id="AET2Gv20498600.2">
    <property type="protein sequence ID" value="AET2Gv20498600.2"/>
    <property type="gene ID" value="AET2Gv20498600"/>
</dbReference>
<dbReference type="Gramene" id="AET2Gv20498600.12">
    <property type="protein sequence ID" value="AET2Gv20498600.12"/>
    <property type="gene ID" value="AET2Gv20498600"/>
</dbReference>
<dbReference type="Gramene" id="AET2Gv20498600.7">
    <property type="protein sequence ID" value="AET2Gv20498600.7"/>
    <property type="gene ID" value="AET2Gv20498600"/>
</dbReference>
<dbReference type="Gramene" id="AET2Gv20498600.14">
    <property type="protein sequence ID" value="AET2Gv20498600.14"/>
    <property type="gene ID" value="AET2Gv20498600"/>
</dbReference>
<keyword evidence="1" id="KW-0862">Zinc</keyword>
<dbReference type="RefSeq" id="XP_073364476.1">
    <property type="nucleotide sequence ID" value="XM_073508375.1"/>
</dbReference>
<dbReference type="EnsemblPlants" id="AET2Gv20498600.12">
    <property type="protein sequence ID" value="AET2Gv20498600.12"/>
    <property type="gene ID" value="AET2Gv20498600"/>
</dbReference>
<feature type="compositionally biased region" description="Basic and acidic residues" evidence="2">
    <location>
        <begin position="136"/>
        <end position="156"/>
    </location>
</feature>
<keyword evidence="1" id="KW-0539">Nucleus</keyword>
<feature type="compositionally biased region" description="Basic and acidic residues" evidence="2">
    <location>
        <begin position="263"/>
        <end position="282"/>
    </location>
</feature>
<dbReference type="EnsemblPlants" id="AET2Gv20498600.5">
    <property type="protein sequence ID" value="AET2Gv20498600.5"/>
    <property type="gene ID" value="AET2Gv20498600"/>
</dbReference>
<comment type="similarity">
    <text evidence="1">Belongs to the FHY3/FAR1 family.</text>
</comment>
<dbReference type="Gramene" id="AET2Gv20498600.11">
    <property type="protein sequence ID" value="AET2Gv20498600.11"/>
    <property type="gene ID" value="AET2Gv20498600"/>
</dbReference>
<reference evidence="4" key="2">
    <citation type="journal article" date="2017" name="Nat. Plants">
        <title>The Aegilops tauschii genome reveals multiple impacts of transposons.</title>
        <authorList>
            <person name="Zhao G."/>
            <person name="Zou C."/>
            <person name="Li K."/>
            <person name="Wang K."/>
            <person name="Li T."/>
            <person name="Gao L."/>
            <person name="Zhang X."/>
            <person name="Wang H."/>
            <person name="Yang Z."/>
            <person name="Liu X."/>
            <person name="Jiang W."/>
            <person name="Mao L."/>
            <person name="Kong X."/>
            <person name="Jiao Y."/>
            <person name="Jia J."/>
        </authorList>
    </citation>
    <scope>NUCLEOTIDE SEQUENCE [LARGE SCALE GENOMIC DNA]</scope>
    <source>
        <strain evidence="4">cv. AL8/78</strain>
    </source>
</reference>
<dbReference type="Gramene" id="AET2Gv20498600.3">
    <property type="protein sequence ID" value="AET2Gv20498600.3"/>
    <property type="gene ID" value="AET2Gv20498600"/>
</dbReference>
<feature type="compositionally biased region" description="Basic and acidic residues" evidence="2">
    <location>
        <begin position="175"/>
        <end position="187"/>
    </location>
</feature>
<dbReference type="KEGG" id="ats:109774282"/>
<dbReference type="AlphaFoldDB" id="A0A453BGK9"/>
<comment type="function">
    <text evidence="1">Putative transcription activator involved in regulating light control of development.</text>
</comment>
<dbReference type="Gramene" id="AET2Gv20498600.9">
    <property type="protein sequence ID" value="AET2Gv20498600.9"/>
    <property type="gene ID" value="AET2Gv20498600"/>
</dbReference>
<dbReference type="GO" id="GO:0005634">
    <property type="term" value="C:nucleus"/>
    <property type="evidence" value="ECO:0007669"/>
    <property type="project" value="UniProtKB-SubCell"/>
</dbReference>
<name>A0A453BGK9_AEGTS</name>
<dbReference type="Gramene" id="AET2Gv20498600.5">
    <property type="protein sequence ID" value="AET2Gv20498600.5"/>
    <property type="gene ID" value="AET2Gv20498600"/>
</dbReference>
<dbReference type="EnsemblPlants" id="AET2Gv20498600.14">
    <property type="protein sequence ID" value="AET2Gv20498600.14"/>
    <property type="gene ID" value="AET2Gv20498600"/>
</dbReference>
<dbReference type="GO" id="GO:0008270">
    <property type="term" value="F:zinc ion binding"/>
    <property type="evidence" value="ECO:0007669"/>
    <property type="project" value="UniProtKB-UniRule"/>
</dbReference>
<dbReference type="PANTHER" id="PTHR31669:SF217">
    <property type="entry name" value="PROTEIN FAR1-RELATED SEQUENCE"/>
    <property type="match status" value="1"/>
</dbReference>
<feature type="region of interest" description="Disordered" evidence="2">
    <location>
        <begin position="111"/>
        <end position="202"/>
    </location>
</feature>
<reference evidence="3" key="3">
    <citation type="journal article" date="2017" name="Nature">
        <title>Genome sequence of the progenitor of the wheat D genome Aegilops tauschii.</title>
        <authorList>
            <person name="Luo M.C."/>
            <person name="Gu Y.Q."/>
            <person name="Puiu D."/>
            <person name="Wang H."/>
            <person name="Twardziok S.O."/>
            <person name="Deal K.R."/>
            <person name="Huo N."/>
            <person name="Zhu T."/>
            <person name="Wang L."/>
            <person name="Wang Y."/>
            <person name="McGuire P.E."/>
            <person name="Liu S."/>
            <person name="Long H."/>
            <person name="Ramasamy R.K."/>
            <person name="Rodriguez J.C."/>
            <person name="Van S.L."/>
            <person name="Yuan L."/>
            <person name="Wang Z."/>
            <person name="Xia Z."/>
            <person name="Xiao L."/>
            <person name="Anderson O.D."/>
            <person name="Ouyang S."/>
            <person name="Liang Y."/>
            <person name="Zimin A.V."/>
            <person name="Pertea G."/>
            <person name="Qi P."/>
            <person name="Bennetzen J.L."/>
            <person name="Dai X."/>
            <person name="Dawson M.W."/>
            <person name="Muller H.G."/>
            <person name="Kugler K."/>
            <person name="Rivarola-Duarte L."/>
            <person name="Spannagl M."/>
            <person name="Mayer K.F.X."/>
            <person name="Lu F.H."/>
            <person name="Bevan M.W."/>
            <person name="Leroy P."/>
            <person name="Li P."/>
            <person name="You F.M."/>
            <person name="Sun Q."/>
            <person name="Liu Z."/>
            <person name="Lyons E."/>
            <person name="Wicker T."/>
            <person name="Salzberg S.L."/>
            <person name="Devos K.M."/>
            <person name="Dvorak J."/>
        </authorList>
    </citation>
    <scope>NUCLEOTIDE SEQUENCE [LARGE SCALE GENOMIC DNA]</scope>
    <source>
        <strain evidence="3">cv. AL8/78</strain>
    </source>
</reference>
<dbReference type="EnsemblPlants" id="AET2Gv20498600.11">
    <property type="protein sequence ID" value="AET2Gv20498600.11"/>
    <property type="gene ID" value="AET2Gv20498600"/>
</dbReference>
<keyword evidence="1" id="KW-0479">Metal-binding</keyword>
<feature type="region of interest" description="Disordered" evidence="2">
    <location>
        <begin position="263"/>
        <end position="298"/>
    </location>
</feature>
<dbReference type="EnsemblPlants" id="AET2Gv20498600.7">
    <property type="protein sequence ID" value="AET2Gv20498600.7"/>
    <property type="gene ID" value="AET2Gv20498600"/>
</dbReference>
<reference evidence="4" key="1">
    <citation type="journal article" date="2014" name="Science">
        <title>Ancient hybridizations among the ancestral genomes of bread wheat.</title>
        <authorList>
            <consortium name="International Wheat Genome Sequencing Consortium,"/>
            <person name="Marcussen T."/>
            <person name="Sandve S.R."/>
            <person name="Heier L."/>
            <person name="Spannagl M."/>
            <person name="Pfeifer M."/>
            <person name="Jakobsen K.S."/>
            <person name="Wulff B.B."/>
            <person name="Steuernagel B."/>
            <person name="Mayer K.F."/>
            <person name="Olsen O.A."/>
        </authorList>
    </citation>
    <scope>NUCLEOTIDE SEQUENCE [LARGE SCALE GENOMIC DNA]</scope>
    <source>
        <strain evidence="4">cv. AL8/78</strain>
    </source>
</reference>
<protein>
    <recommendedName>
        <fullName evidence="1">Protein FAR1-RELATED SEQUENCE</fullName>
    </recommendedName>
</protein>
<dbReference type="EnsemblPlants" id="AET2Gv20498600.8">
    <property type="protein sequence ID" value="AET2Gv20498600.8"/>
    <property type="gene ID" value="AET2Gv20498600"/>
</dbReference>